<name>A0A420HFI5_9PEZI</name>
<evidence type="ECO:0000256" key="1">
    <source>
        <dbReference type="SAM" id="MobiDB-lite"/>
    </source>
</evidence>
<reference evidence="3 4" key="1">
    <citation type="journal article" date="2018" name="BMC Genomics">
        <title>Comparative genome analyses reveal sequence features reflecting distinct modes of host-adaptation between dicot and monocot powdery mildew.</title>
        <authorList>
            <person name="Wu Y."/>
            <person name="Ma X."/>
            <person name="Pan Z."/>
            <person name="Kale S.D."/>
            <person name="Song Y."/>
            <person name="King H."/>
            <person name="Zhang Q."/>
            <person name="Presley C."/>
            <person name="Deng X."/>
            <person name="Wei C.I."/>
            <person name="Xiao S."/>
        </authorList>
    </citation>
    <scope>NUCLEOTIDE SEQUENCE [LARGE SCALE GENOMIC DNA]</scope>
    <source>
        <strain evidence="3">UMSG3</strain>
    </source>
</reference>
<gene>
    <name evidence="3" type="ORF">GcM3_197003</name>
</gene>
<accession>A0A420HFI5</accession>
<evidence type="ECO:0000313" key="3">
    <source>
        <dbReference type="EMBL" id="RKF56191.1"/>
    </source>
</evidence>
<comment type="caution">
    <text evidence="3">The sequence shown here is derived from an EMBL/GenBank/DDBJ whole genome shotgun (WGS) entry which is preliminary data.</text>
</comment>
<dbReference type="SUPFAM" id="SSF47592">
    <property type="entry name" value="SWIB/MDM2 domain"/>
    <property type="match status" value="1"/>
</dbReference>
<feature type="region of interest" description="Disordered" evidence="1">
    <location>
        <begin position="167"/>
        <end position="196"/>
    </location>
</feature>
<feature type="compositionally biased region" description="Polar residues" evidence="1">
    <location>
        <begin position="1"/>
        <end position="13"/>
    </location>
</feature>
<dbReference type="InterPro" id="IPR019835">
    <property type="entry name" value="SWIB_domain"/>
</dbReference>
<dbReference type="InterPro" id="IPR003121">
    <property type="entry name" value="SWIB_MDM2_domain"/>
</dbReference>
<dbReference type="PANTHER" id="PTHR13844">
    <property type="entry name" value="SWI/SNF-RELATED MATRIX-ASSOCIATED ACTIN-DEPENDENT REGULATOR OF CHROMATIN SUBFAMILY D"/>
    <property type="match status" value="1"/>
</dbReference>
<dbReference type="PROSITE" id="PS51925">
    <property type="entry name" value="SWIB_MDM2"/>
    <property type="match status" value="1"/>
</dbReference>
<evidence type="ECO:0000259" key="2">
    <source>
        <dbReference type="PROSITE" id="PS51925"/>
    </source>
</evidence>
<keyword evidence="4" id="KW-1185">Reference proteome</keyword>
<dbReference type="SMART" id="SM00151">
    <property type="entry name" value="SWIB"/>
    <property type="match status" value="1"/>
</dbReference>
<protein>
    <submittedName>
        <fullName evidence="3">SWI/SNF and RSC complexes subunit ssr3</fullName>
    </submittedName>
</protein>
<evidence type="ECO:0000313" key="4">
    <source>
        <dbReference type="Proteomes" id="UP000283383"/>
    </source>
</evidence>
<dbReference type="EMBL" id="MCBQ01019737">
    <property type="protein sequence ID" value="RKF56191.1"/>
    <property type="molecule type" value="Genomic_DNA"/>
</dbReference>
<feature type="region of interest" description="Disordered" evidence="1">
    <location>
        <begin position="459"/>
        <end position="478"/>
    </location>
</feature>
<dbReference type="STRING" id="62708.A0A420HFI5"/>
<dbReference type="Proteomes" id="UP000283383">
    <property type="component" value="Unassembled WGS sequence"/>
</dbReference>
<proteinExistence type="predicted"/>
<organism evidence="3 4">
    <name type="scientific">Golovinomyces cichoracearum</name>
    <dbReference type="NCBI Taxonomy" id="62708"/>
    <lineage>
        <taxon>Eukaryota</taxon>
        <taxon>Fungi</taxon>
        <taxon>Dikarya</taxon>
        <taxon>Ascomycota</taxon>
        <taxon>Pezizomycotina</taxon>
        <taxon>Leotiomycetes</taxon>
        <taxon>Erysiphales</taxon>
        <taxon>Erysiphaceae</taxon>
        <taxon>Golovinomyces</taxon>
    </lineage>
</organism>
<dbReference type="CDD" id="cd10568">
    <property type="entry name" value="SWIB_like"/>
    <property type="match status" value="1"/>
</dbReference>
<feature type="region of interest" description="Disordered" evidence="1">
    <location>
        <begin position="1"/>
        <end position="23"/>
    </location>
</feature>
<dbReference type="InterPro" id="IPR036885">
    <property type="entry name" value="SWIB_MDM2_dom_sf"/>
</dbReference>
<sequence>MQPNYRSLNQPPAQRSPHAAAVARRGMSGGMIPGVHSQATLTPAQIQAQQAAQIQANDRARLRSRKPIDKNLPEGVEDIIIGDGAQNYRKLRDTERRLDSIITRKRLDIQDSVNRNVKCFRTLRIWISNTVEDQPWQADSLDIDTFDFSTNIDSSYRVKIEGKLLDDEDDDMNNNNSDWEDDLKDIDPTTGEKASERKLPRANYKFSSFFKAVTVDFDQQGLKDKADHTVEWKKPPQSQNIPGMHSATDFDQLEFKRAGDENTNITINLFRDETPERFLLQPTLADILDTEIATRAETLMGIWDYVKLMGLQEDDEKKSFDCDHRLKLLLQREKGYIPYLTDSINQHLVPLPPIKLPYTIRVDRQFHENPLPTIYDVRVQVDDPLRAAFASYLTNQTYAQNLREITVLNDHLAIIIQKISSSKSKHKFLDELANDPTNFISRWFSSQKRDLEIISGETTRGVSDDTSGDEWRKGGQDGIWASDNVRESVSLMVSQRAKV</sequence>
<dbReference type="Gene3D" id="1.10.245.10">
    <property type="entry name" value="SWIB/MDM2 domain"/>
    <property type="match status" value="1"/>
</dbReference>
<dbReference type="Pfam" id="PF02201">
    <property type="entry name" value="SWIB"/>
    <property type="match status" value="1"/>
</dbReference>
<feature type="domain" description="DM2" evidence="2">
    <location>
        <begin position="273"/>
        <end position="350"/>
    </location>
</feature>
<feature type="compositionally biased region" description="Acidic residues" evidence="1">
    <location>
        <begin position="167"/>
        <end position="184"/>
    </location>
</feature>
<dbReference type="AlphaFoldDB" id="A0A420HFI5"/>